<keyword evidence="2" id="KW-0723">Serine/threonine-protein kinase</keyword>
<evidence type="ECO:0000256" key="4">
    <source>
        <dbReference type="ARBA" id="ARBA00022741"/>
    </source>
</evidence>
<evidence type="ECO:0008006" key="13">
    <source>
        <dbReference type="Google" id="ProtNLM"/>
    </source>
</evidence>
<dbReference type="SUPFAM" id="SSF56112">
    <property type="entry name" value="Protein kinase-like (PK-like)"/>
    <property type="match status" value="1"/>
</dbReference>
<dbReference type="Pfam" id="PF07890">
    <property type="entry name" value="Rrp15p"/>
    <property type="match status" value="1"/>
</dbReference>
<dbReference type="InterPro" id="IPR008271">
    <property type="entry name" value="Ser/Thr_kinase_AS"/>
</dbReference>
<feature type="compositionally biased region" description="Low complexity" evidence="8">
    <location>
        <begin position="1430"/>
        <end position="1442"/>
    </location>
</feature>
<dbReference type="FunFam" id="3.30.200.20:FF:000387">
    <property type="entry name" value="Serine/threonine-protein kinase STE11"/>
    <property type="match status" value="1"/>
</dbReference>
<feature type="compositionally biased region" description="Pro residues" evidence="8">
    <location>
        <begin position="1548"/>
        <end position="1564"/>
    </location>
</feature>
<dbReference type="CDD" id="cd06629">
    <property type="entry name" value="STKc_Bck1_like"/>
    <property type="match status" value="1"/>
</dbReference>
<dbReference type="InterPro" id="IPR000719">
    <property type="entry name" value="Prot_kinase_dom"/>
</dbReference>
<reference evidence="11" key="1">
    <citation type="submission" date="2016-06" db="EMBL/GenBank/DDBJ databases">
        <title>Draft Genome sequence of the fungus Inonotus baumii.</title>
        <authorList>
            <person name="Zhu H."/>
            <person name="Lin W."/>
        </authorList>
    </citation>
    <scope>NUCLEOTIDE SEQUENCE</scope>
    <source>
        <strain evidence="11">821</strain>
    </source>
</reference>
<feature type="region of interest" description="Disordered" evidence="8">
    <location>
        <begin position="565"/>
        <end position="711"/>
    </location>
</feature>
<evidence type="ECO:0000256" key="3">
    <source>
        <dbReference type="ARBA" id="ARBA00022679"/>
    </source>
</evidence>
<feature type="region of interest" description="Disordered" evidence="8">
    <location>
        <begin position="1617"/>
        <end position="1665"/>
    </location>
</feature>
<dbReference type="Pfam" id="PF10607">
    <property type="entry name" value="CTLH"/>
    <property type="match status" value="1"/>
</dbReference>
<dbReference type="PROSITE" id="PS00108">
    <property type="entry name" value="PROTEIN_KINASE_ST"/>
    <property type="match status" value="1"/>
</dbReference>
<protein>
    <recommendedName>
        <fullName evidence="13">Protein kinase domain-containing protein</fullName>
    </recommendedName>
</protein>
<dbReference type="InterPro" id="IPR012459">
    <property type="entry name" value="Rrp15"/>
</dbReference>
<comment type="similarity">
    <text evidence="1">Belongs to the protein kinase superfamily. STE Ser/Thr protein kinase family. MAP kinase kinase kinase subfamily.</text>
</comment>
<feature type="compositionally biased region" description="Basic residues" evidence="8">
    <location>
        <begin position="61"/>
        <end position="74"/>
    </location>
</feature>
<feature type="region of interest" description="Disordered" evidence="8">
    <location>
        <begin position="175"/>
        <end position="215"/>
    </location>
</feature>
<feature type="compositionally biased region" description="Low complexity" evidence="8">
    <location>
        <begin position="1049"/>
        <end position="1061"/>
    </location>
</feature>
<dbReference type="Proteomes" id="UP000757232">
    <property type="component" value="Unassembled WGS sequence"/>
</dbReference>
<feature type="compositionally biased region" description="Polar residues" evidence="8">
    <location>
        <begin position="1337"/>
        <end position="1353"/>
    </location>
</feature>
<feature type="compositionally biased region" description="Low complexity" evidence="8">
    <location>
        <begin position="1354"/>
        <end position="1366"/>
    </location>
</feature>
<dbReference type="InterPro" id="IPR013144">
    <property type="entry name" value="CRA_dom"/>
</dbReference>
<sequence>MLPAKRPRLSGDESDDAASSSSSDERSFVNADSDALGSSVETESDAESLPTEDEIAEARRSVKSRKTQKRKRRATSPSRFGTALQALLSTDAPTSQPLALKPSAAKRRTDEKLETKAKKLLEGEKKEREEKNHVQDVIGGWGTERERSLRKVAQRGVVKLFNAIQQTQAAAAVAREEAKAQRGSGKPTLPKPALDSKKKKKGAPSSGNTEKTLNQDTFLQMIKAGGVPPNAQKISVRKEEWDKRLHEVQISKHDLNRLVMDYLVIEGYKTAAEEFSKEADLFLPADSRSIEDRTIIREALQRGDVEEAIMRVNELDPEILDTQPKLYFRLQQQKLIEYIRQGRIAEALEFAQQELAPRGEEEPEFLLELERTMALLAFESTATIPPAIAELLSPAQRLKTAGELNAAILEKFSHGKEAKLVALIKLLCWGEAALEEKAEFPKVGASALGRREKSISEFIEFPLLPSPRPSSPLPPLPPLLPSRLLILSITIVAGGDLQLPSPCCHVFLSPPAQFEMDDSHSTIMGRKRAAPRPRGPFVVTNPGNESDEDLSNRPTALRTNHYNVHSIPTLPSPISHSPHSEQSSLPSTSCPPPSHIPFNTGAAELTQTAHTGQSNPSLSSPSGSSSPAVESTPPPSTPGQSVPAEDGGNNVERPKYASPDERQETRQHNSISRASVMDKIRNFPSSLHTRVSKQAPTPIVTSGPSYAPSPPPNEPISHKVLLTVTADCDNFTFLDISGAVSAAMIKEKMFSKLQIADDQQPFFSIYRTEVGEFAISDALSDDQLMEMCRKEGDHKGNLKFLVQHSSASMHLPPPPSRPVIANHVPPVLPYQDSFRSPSHRGRSTKSNHETISSTSDIDQVVVHTPDDQEQYERERNRNTIRPSQQPLPTQHFGSAIPASPRRLGLMNIREPSPAGPRRPISPIKTQPVESGTNTSSVATFFGDRTWSGATPPLTFSPSGMYPDDNSIMSPPDRNRHAHSPSDSAADRERISVQNERQQQVQAEKEARYARNKEAGRRKAKPVDHTDTFSKRTGDPWVLVPSPNAPRPVQHSSSSSQPSSHPLDGPGKYGPYGQGVYSSSRPNLPQVVGPPRHPPPPVPPSSESGRQGRRPAQQVPLNWANKCVPGDKTDQRPNRLYNAKSMDNLRMGNFAFTSSSAVSQKINQGLSRPSMDKLRETSISQASFMNMDSSPRRDPQSPGLPRSYDPRNASFSPTAYAPTRPSPMNTTQNQGSFGQSPSTQPRPLPTHGPVPSSSSNYYLSPNSGPWRQSPEDVHPRPHSVQDDIGASPVPPRPRPLPTIGANSTNSSTNSWVDVETALDPEDSRSPRVVSPHHPYAAPSSQSMRSLPSTSSAAKTSGSLGSTLTDSTEIQTVTAESPGSPRRVPLDRDDLNAERRSDPPKSFVQIQDSPVYDGDNESGVPTLTHEKREELSWISSRIPSASSSDGTLKPIVGPVRGPDLAGTAPPSLSREGSSTSTRSTLVTDDDDGRYSDDDDDDKSLWNKPLRPDEPKRPNLTLNTEAGKTSTTPGLPTAFSRGSPHLTPAQAKGIPFPPPPPPDFPPPPPPAVRIRRTTAGKSGEKGSRSNRESQFIRASQKTAMSRPLPEEITDHIEAYFPDHDVDKPLIDSSSGGSSPTAVEPSGRAFQNSSSDKDKKSSRHKKSIRYVASEAKRRIDQSLRGDSSSISSNLRRRNTKLWGGKLEEVTTTQAQAISVLPESPTNPTPKPIFKWVRGELIGKGTYGRVYLALNATTGEMIAVKQVEIPQTDADRDDKRQVSVVEALKLESETLKDLDHPNIVQYLGFERTPDFLSIFLEYVPGGSVAACLRKHGKFEDQVARSFTGQILAGLEYLHANGIIHRDLKADNILVDPSGICKISDFGISKRTDDINENGIHTSMQGSVFWMAPEVVQSARKGEKHGYNGKVDIWSLGCVVLEMWAGRRPWQDTDAIAVLFELITKKEAPPVPSDVVLSPDADDFRRKCFAIKPDERPSATELRQHPYLILQPGWTFTGFK</sequence>
<feature type="compositionally biased region" description="Pro residues" evidence="8">
    <location>
        <begin position="1090"/>
        <end position="1099"/>
    </location>
</feature>
<feature type="compositionally biased region" description="Polar residues" evidence="8">
    <location>
        <begin position="1299"/>
        <end position="1310"/>
    </location>
</feature>
<feature type="region of interest" description="Disordered" evidence="8">
    <location>
        <begin position="1"/>
        <end position="132"/>
    </location>
</feature>
<dbReference type="PANTHER" id="PTHR11584:SF369">
    <property type="entry name" value="MITOGEN-ACTIVATED PROTEIN KINASE KINASE KINASE 19-RELATED"/>
    <property type="match status" value="1"/>
</dbReference>
<comment type="caution">
    <text evidence="11">The sequence shown here is derived from an EMBL/GenBank/DDBJ whole genome shotgun (WGS) entry which is preliminary data.</text>
</comment>
<feature type="compositionally biased region" description="Low complexity" evidence="8">
    <location>
        <begin position="1250"/>
        <end position="1262"/>
    </location>
</feature>
<feature type="compositionally biased region" description="Polar residues" evidence="8">
    <location>
        <begin position="572"/>
        <end position="582"/>
    </location>
</feature>
<dbReference type="GO" id="GO:0005524">
    <property type="term" value="F:ATP binding"/>
    <property type="evidence" value="ECO:0007669"/>
    <property type="project" value="UniProtKB-UniRule"/>
</dbReference>
<feature type="compositionally biased region" description="Basic and acidic residues" evidence="8">
    <location>
        <begin position="652"/>
        <end position="667"/>
    </location>
</feature>
<dbReference type="GO" id="GO:0000196">
    <property type="term" value="P:cell integrity MAPK cascade"/>
    <property type="evidence" value="ECO:0007669"/>
    <property type="project" value="UniProtKB-ARBA"/>
</dbReference>
<dbReference type="InterPro" id="IPR006595">
    <property type="entry name" value="CTLH_C"/>
</dbReference>
<feature type="domain" description="CTLH" evidence="10">
    <location>
        <begin position="289"/>
        <end position="346"/>
    </location>
</feature>
<evidence type="ECO:0000313" key="12">
    <source>
        <dbReference type="Proteomes" id="UP000757232"/>
    </source>
</evidence>
<feature type="compositionally biased region" description="Polar residues" evidence="8">
    <location>
        <begin position="1221"/>
        <end position="1238"/>
    </location>
</feature>
<feature type="compositionally biased region" description="Polar residues" evidence="8">
    <location>
        <begin position="923"/>
        <end position="938"/>
    </location>
</feature>
<dbReference type="SMART" id="SM00668">
    <property type="entry name" value="CTLH"/>
    <property type="match status" value="1"/>
</dbReference>
<dbReference type="InterPro" id="IPR006594">
    <property type="entry name" value="LisH"/>
</dbReference>
<evidence type="ECO:0000256" key="8">
    <source>
        <dbReference type="SAM" id="MobiDB-lite"/>
    </source>
</evidence>
<feature type="compositionally biased region" description="Polar residues" evidence="8">
    <location>
        <begin position="1585"/>
        <end position="1596"/>
    </location>
</feature>
<feature type="compositionally biased region" description="Low complexity" evidence="8">
    <location>
        <begin position="1465"/>
        <end position="1479"/>
    </location>
</feature>
<feature type="compositionally biased region" description="Acidic residues" evidence="8">
    <location>
        <begin position="1481"/>
        <end position="1495"/>
    </location>
</feature>
<evidence type="ECO:0000256" key="2">
    <source>
        <dbReference type="ARBA" id="ARBA00022527"/>
    </source>
</evidence>
<dbReference type="InterPro" id="IPR017441">
    <property type="entry name" value="Protein_kinase_ATP_BS"/>
</dbReference>
<feature type="compositionally biased region" description="Polar residues" evidence="8">
    <location>
        <begin position="879"/>
        <end position="892"/>
    </location>
</feature>
<organism evidence="11 12">
    <name type="scientific">Sanghuangporus baumii</name>
    <name type="common">Phellinus baumii</name>
    <dbReference type="NCBI Taxonomy" id="108892"/>
    <lineage>
        <taxon>Eukaryota</taxon>
        <taxon>Fungi</taxon>
        <taxon>Dikarya</taxon>
        <taxon>Basidiomycota</taxon>
        <taxon>Agaricomycotina</taxon>
        <taxon>Agaricomycetes</taxon>
        <taxon>Hymenochaetales</taxon>
        <taxon>Hymenochaetaceae</taxon>
        <taxon>Sanghuangporus</taxon>
    </lineage>
</organism>
<evidence type="ECO:0000256" key="7">
    <source>
        <dbReference type="PROSITE-ProRule" id="PRU10141"/>
    </source>
</evidence>
<dbReference type="PROSITE" id="PS50011">
    <property type="entry name" value="PROTEIN_KINASE_DOM"/>
    <property type="match status" value="1"/>
</dbReference>
<feature type="compositionally biased region" description="Basic and acidic residues" evidence="8">
    <location>
        <begin position="1382"/>
        <end position="1397"/>
    </location>
</feature>
<keyword evidence="3" id="KW-0808">Transferase</keyword>
<dbReference type="SMART" id="SM00667">
    <property type="entry name" value="LisH"/>
    <property type="match status" value="1"/>
</dbReference>
<feature type="compositionally biased region" description="Basic and acidic residues" evidence="8">
    <location>
        <begin position="1575"/>
        <end position="1584"/>
    </location>
</feature>
<feature type="compositionally biased region" description="Acidic residues" evidence="8">
    <location>
        <begin position="42"/>
        <end position="55"/>
    </location>
</feature>
<dbReference type="GO" id="GO:0004709">
    <property type="term" value="F:MAP kinase kinase kinase activity"/>
    <property type="evidence" value="ECO:0007669"/>
    <property type="project" value="UniProtKB-ARBA"/>
</dbReference>
<feature type="compositionally biased region" description="Low complexity" evidence="8">
    <location>
        <begin position="614"/>
        <end position="631"/>
    </location>
</feature>
<evidence type="ECO:0000256" key="6">
    <source>
        <dbReference type="ARBA" id="ARBA00022840"/>
    </source>
</evidence>
<feature type="region of interest" description="Disordered" evidence="8">
    <location>
        <begin position="1182"/>
        <end position="1601"/>
    </location>
</feature>
<keyword evidence="4 7" id="KW-0547">Nucleotide-binding</keyword>
<feature type="binding site" evidence="7">
    <location>
        <position position="1756"/>
    </location>
    <ligand>
        <name>ATP</name>
        <dbReference type="ChEBI" id="CHEBI:30616"/>
    </ligand>
</feature>
<gene>
    <name evidence="11" type="ORF">A7U60_g4259</name>
</gene>
<feature type="compositionally biased region" description="Basic and acidic residues" evidence="8">
    <location>
        <begin position="1002"/>
        <end position="1033"/>
    </location>
</feature>
<proteinExistence type="inferred from homology"/>
<name>A0A9Q5HYV3_SANBA</name>
<feature type="compositionally biased region" description="Polar residues" evidence="8">
    <location>
        <begin position="683"/>
        <end position="695"/>
    </location>
</feature>
<feature type="compositionally biased region" description="Polar residues" evidence="8">
    <location>
        <begin position="1513"/>
        <end position="1527"/>
    </location>
</feature>
<evidence type="ECO:0000256" key="5">
    <source>
        <dbReference type="ARBA" id="ARBA00022777"/>
    </source>
</evidence>
<keyword evidence="12" id="KW-1185">Reference proteome</keyword>
<evidence type="ECO:0000256" key="1">
    <source>
        <dbReference type="ARBA" id="ARBA00006529"/>
    </source>
</evidence>
<feature type="compositionally biased region" description="Basic and acidic residues" evidence="8">
    <location>
        <begin position="864"/>
        <end position="877"/>
    </location>
</feature>
<dbReference type="Gene3D" id="1.10.510.10">
    <property type="entry name" value="Transferase(Phosphotransferase) domain 1"/>
    <property type="match status" value="1"/>
</dbReference>
<dbReference type="InterPro" id="IPR024964">
    <property type="entry name" value="CTLH/CRA"/>
</dbReference>
<feature type="compositionally biased region" description="Polar residues" evidence="8">
    <location>
        <begin position="1624"/>
        <end position="1633"/>
    </location>
</feature>
<dbReference type="EMBL" id="LNZH02000176">
    <property type="protein sequence ID" value="OCB88556.1"/>
    <property type="molecule type" value="Genomic_DNA"/>
</dbReference>
<dbReference type="PROSITE" id="PS50897">
    <property type="entry name" value="CTLH"/>
    <property type="match status" value="1"/>
</dbReference>
<dbReference type="SMART" id="SM00220">
    <property type="entry name" value="S_TKc"/>
    <property type="match status" value="1"/>
</dbReference>
<dbReference type="InterPro" id="IPR011009">
    <property type="entry name" value="Kinase-like_dom_sf"/>
</dbReference>
<dbReference type="SMART" id="SM00757">
    <property type="entry name" value="CRA"/>
    <property type="match status" value="1"/>
</dbReference>
<evidence type="ECO:0000313" key="11">
    <source>
        <dbReference type="EMBL" id="OCB88556.1"/>
    </source>
</evidence>
<evidence type="ECO:0000259" key="9">
    <source>
        <dbReference type="PROSITE" id="PS50011"/>
    </source>
</evidence>
<feature type="compositionally biased region" description="Polar residues" evidence="8">
    <location>
        <begin position="87"/>
        <end position="97"/>
    </location>
</feature>
<keyword evidence="6 7" id="KW-0067">ATP-binding</keyword>
<dbReference type="Pfam" id="PF00069">
    <property type="entry name" value="Pkinase"/>
    <property type="match status" value="1"/>
</dbReference>
<dbReference type="PANTHER" id="PTHR11584">
    <property type="entry name" value="SERINE/THREONINE PROTEIN KINASE"/>
    <property type="match status" value="1"/>
</dbReference>
<feature type="region of interest" description="Disordered" evidence="8">
    <location>
        <begin position="524"/>
        <end position="553"/>
    </location>
</feature>
<feature type="compositionally biased region" description="Basic and acidic residues" evidence="8">
    <location>
        <begin position="107"/>
        <end position="132"/>
    </location>
</feature>
<feature type="compositionally biased region" description="Basic and acidic residues" evidence="8">
    <location>
        <begin position="1268"/>
        <end position="1280"/>
    </location>
</feature>
<dbReference type="PROSITE" id="PS50896">
    <property type="entry name" value="LISH"/>
    <property type="match status" value="1"/>
</dbReference>
<dbReference type="GO" id="GO:0006364">
    <property type="term" value="P:rRNA processing"/>
    <property type="evidence" value="ECO:0007669"/>
    <property type="project" value="InterPro"/>
</dbReference>
<keyword evidence="5" id="KW-0418">Kinase</keyword>
<feature type="region of interest" description="Disordered" evidence="8">
    <location>
        <begin position="831"/>
        <end position="1133"/>
    </location>
</feature>
<feature type="compositionally biased region" description="Polar residues" evidence="8">
    <location>
        <begin position="991"/>
        <end position="1001"/>
    </location>
</feature>
<dbReference type="OrthoDB" id="266718at2759"/>
<evidence type="ECO:0000259" key="10">
    <source>
        <dbReference type="PROSITE" id="PS50897"/>
    </source>
</evidence>
<feature type="domain" description="Protein kinase" evidence="9">
    <location>
        <begin position="1727"/>
        <end position="1998"/>
    </location>
</feature>
<dbReference type="Pfam" id="PF08513">
    <property type="entry name" value="LisH"/>
    <property type="match status" value="1"/>
</dbReference>
<accession>A0A9Q5HYV3</accession>
<dbReference type="FunFam" id="1.10.510.10:FF:000182">
    <property type="entry name" value="MAP kinase kinase kinase mkh1"/>
    <property type="match status" value="1"/>
</dbReference>
<dbReference type="PROSITE" id="PS00107">
    <property type="entry name" value="PROTEIN_KINASE_ATP"/>
    <property type="match status" value="1"/>
</dbReference>